<evidence type="ECO:0000256" key="1">
    <source>
        <dbReference type="ARBA" id="ARBA00022598"/>
    </source>
</evidence>
<evidence type="ECO:0000259" key="6">
    <source>
        <dbReference type="PROSITE" id="PS51733"/>
    </source>
</evidence>
<comment type="similarity">
    <text evidence="5">Belongs to the biotin--protein ligase family.</text>
</comment>
<dbReference type="InterPro" id="IPR011991">
    <property type="entry name" value="ArsR-like_HTH"/>
</dbReference>
<dbReference type="PROSITE" id="PS51733">
    <property type="entry name" value="BPL_LPL_CATALYTIC"/>
    <property type="match status" value="1"/>
</dbReference>
<dbReference type="HAMAP" id="MF_00978">
    <property type="entry name" value="Bifunct_BirA"/>
    <property type="match status" value="1"/>
</dbReference>
<dbReference type="Pfam" id="PF03099">
    <property type="entry name" value="BPL_LplA_LipB"/>
    <property type="match status" value="1"/>
</dbReference>
<dbReference type="RefSeq" id="WP_132283021.1">
    <property type="nucleotide sequence ID" value="NZ_SMGQ01000015.1"/>
</dbReference>
<dbReference type="EC" id="6.3.4.15" evidence="5"/>
<dbReference type="GO" id="GO:0006355">
    <property type="term" value="P:regulation of DNA-templated transcription"/>
    <property type="evidence" value="ECO:0007669"/>
    <property type="project" value="UniProtKB-UniRule"/>
</dbReference>
<dbReference type="GO" id="GO:0005524">
    <property type="term" value="F:ATP binding"/>
    <property type="evidence" value="ECO:0007669"/>
    <property type="project" value="UniProtKB-UniRule"/>
</dbReference>
<dbReference type="GO" id="GO:0016740">
    <property type="term" value="F:transferase activity"/>
    <property type="evidence" value="ECO:0007669"/>
    <property type="project" value="UniProtKB-ARBA"/>
</dbReference>
<protein>
    <recommendedName>
        <fullName evidence="5">Bifunctional ligase/repressor BirA</fullName>
    </recommendedName>
    <alternativeName>
        <fullName evidence="5">Biotin--[acetyl-CoA-carboxylase] ligase</fullName>
        <ecNumber evidence="5">6.3.4.15</ecNumber>
    </alternativeName>
    <alternativeName>
        <fullName evidence="5">Biotin--protein ligase</fullName>
    </alternativeName>
    <alternativeName>
        <fullName evidence="5">Biotin-[acetyl-CoA carboxylase] synthetase</fullName>
    </alternativeName>
</protein>
<dbReference type="GO" id="GO:0005737">
    <property type="term" value="C:cytoplasm"/>
    <property type="evidence" value="ECO:0007669"/>
    <property type="project" value="TreeGrafter"/>
</dbReference>
<dbReference type="InterPro" id="IPR008988">
    <property type="entry name" value="Transcriptional_repressor_C"/>
</dbReference>
<dbReference type="Gene3D" id="3.30.930.10">
    <property type="entry name" value="Bira Bifunctional Protein, Domain 2"/>
    <property type="match status" value="1"/>
</dbReference>
<feature type="binding site" evidence="5">
    <location>
        <position position="113"/>
    </location>
    <ligand>
        <name>biotin</name>
        <dbReference type="ChEBI" id="CHEBI:57586"/>
    </ligand>
</feature>
<dbReference type="InterPro" id="IPR045864">
    <property type="entry name" value="aa-tRNA-synth_II/BPL/LPL"/>
</dbReference>
<keyword evidence="5" id="KW-0238">DNA-binding</keyword>
<keyword evidence="4 5" id="KW-0092">Biotin</keyword>
<dbReference type="InterPro" id="IPR013196">
    <property type="entry name" value="HTH_11"/>
</dbReference>
<dbReference type="PANTHER" id="PTHR12835:SF5">
    <property type="entry name" value="BIOTIN--PROTEIN LIGASE"/>
    <property type="match status" value="1"/>
</dbReference>
<proteinExistence type="inferred from homology"/>
<dbReference type="PANTHER" id="PTHR12835">
    <property type="entry name" value="BIOTIN PROTEIN LIGASE"/>
    <property type="match status" value="1"/>
</dbReference>
<name>A0A4R1MHG3_9FIRM</name>
<keyword evidence="5" id="KW-0678">Repressor</keyword>
<dbReference type="InterPro" id="IPR004408">
    <property type="entry name" value="Biotin_CoA_COase_ligase"/>
</dbReference>
<dbReference type="InterPro" id="IPR036388">
    <property type="entry name" value="WH-like_DNA-bd_sf"/>
</dbReference>
<feature type="binding site" evidence="5">
    <location>
        <begin position="89"/>
        <end position="91"/>
    </location>
    <ligand>
        <name>biotin</name>
        <dbReference type="ChEBI" id="CHEBI:57586"/>
    </ligand>
</feature>
<dbReference type="SUPFAM" id="SSF50037">
    <property type="entry name" value="C-terminal domain of transcriptional repressors"/>
    <property type="match status" value="1"/>
</dbReference>
<feature type="DNA-binding region" description="H-T-H motif" evidence="5">
    <location>
        <begin position="18"/>
        <end position="37"/>
    </location>
</feature>
<feature type="domain" description="BPL/LPL catalytic" evidence="6">
    <location>
        <begin position="66"/>
        <end position="255"/>
    </location>
</feature>
<dbReference type="EMBL" id="SMGQ01000015">
    <property type="protein sequence ID" value="TCK90574.1"/>
    <property type="molecule type" value="Genomic_DNA"/>
</dbReference>
<comment type="caution">
    <text evidence="7">The sequence shown here is derived from an EMBL/GenBank/DDBJ whole genome shotgun (WGS) entry which is preliminary data.</text>
</comment>
<comment type="function">
    <text evidence="5">Acts both as a biotin--[acetyl-CoA-carboxylase] ligase and a repressor.</text>
</comment>
<gene>
    <name evidence="5" type="primary">birA</name>
    <name evidence="7" type="ORF">EDC19_2343</name>
</gene>
<dbReference type="SUPFAM" id="SSF46785">
    <property type="entry name" value="Winged helix' DNA-binding domain"/>
    <property type="match status" value="1"/>
</dbReference>
<keyword evidence="5" id="KW-0804">Transcription</keyword>
<reference evidence="7 8" key="1">
    <citation type="submission" date="2019-03" db="EMBL/GenBank/DDBJ databases">
        <title>Genomic Encyclopedia of Type Strains, Phase IV (KMG-IV): sequencing the most valuable type-strain genomes for metagenomic binning, comparative biology and taxonomic classification.</title>
        <authorList>
            <person name="Goeker M."/>
        </authorList>
    </citation>
    <scope>NUCLEOTIDE SEQUENCE [LARGE SCALE GENOMIC DNA]</scope>
    <source>
        <strain evidence="7 8">DSM 24176</strain>
    </source>
</reference>
<dbReference type="OrthoDB" id="9807064at2"/>
<organism evidence="7 8">
    <name type="scientific">Natranaerovirga hydrolytica</name>
    <dbReference type="NCBI Taxonomy" id="680378"/>
    <lineage>
        <taxon>Bacteria</taxon>
        <taxon>Bacillati</taxon>
        <taxon>Bacillota</taxon>
        <taxon>Clostridia</taxon>
        <taxon>Lachnospirales</taxon>
        <taxon>Natranaerovirgaceae</taxon>
        <taxon>Natranaerovirga</taxon>
    </lineage>
</organism>
<keyword evidence="2 5" id="KW-0547">Nucleotide-binding</keyword>
<evidence type="ECO:0000256" key="2">
    <source>
        <dbReference type="ARBA" id="ARBA00022741"/>
    </source>
</evidence>
<evidence type="ECO:0000256" key="5">
    <source>
        <dbReference type="HAMAP-Rule" id="MF_00978"/>
    </source>
</evidence>
<dbReference type="CDD" id="cd16442">
    <property type="entry name" value="BPL"/>
    <property type="match status" value="1"/>
</dbReference>
<comment type="caution">
    <text evidence="5">Lacks conserved residue(s) required for the propagation of feature annotation.</text>
</comment>
<dbReference type="Proteomes" id="UP000294545">
    <property type="component" value="Unassembled WGS sequence"/>
</dbReference>
<feature type="binding site" evidence="5">
    <location>
        <position position="184"/>
    </location>
    <ligand>
        <name>biotin</name>
        <dbReference type="ChEBI" id="CHEBI:57586"/>
    </ligand>
</feature>
<evidence type="ECO:0000256" key="4">
    <source>
        <dbReference type="ARBA" id="ARBA00023267"/>
    </source>
</evidence>
<dbReference type="Gene3D" id="2.30.30.100">
    <property type="match status" value="1"/>
</dbReference>
<dbReference type="CDD" id="cd00090">
    <property type="entry name" value="HTH_ARSR"/>
    <property type="match status" value="1"/>
</dbReference>
<dbReference type="GO" id="GO:0003677">
    <property type="term" value="F:DNA binding"/>
    <property type="evidence" value="ECO:0007669"/>
    <property type="project" value="UniProtKB-UniRule"/>
</dbReference>
<evidence type="ECO:0000313" key="7">
    <source>
        <dbReference type="EMBL" id="TCK90574.1"/>
    </source>
</evidence>
<accession>A0A4R1MHG3</accession>
<evidence type="ECO:0000313" key="8">
    <source>
        <dbReference type="Proteomes" id="UP000294545"/>
    </source>
</evidence>
<dbReference type="GO" id="GO:0009249">
    <property type="term" value="P:protein lipoylation"/>
    <property type="evidence" value="ECO:0007669"/>
    <property type="project" value="UniProtKB-ARBA"/>
</dbReference>
<dbReference type="AlphaFoldDB" id="A0A4R1MHG3"/>
<dbReference type="InterPro" id="IPR003142">
    <property type="entry name" value="BPL_C"/>
</dbReference>
<dbReference type="SUPFAM" id="SSF55681">
    <property type="entry name" value="Class II aaRS and biotin synthetases"/>
    <property type="match status" value="1"/>
</dbReference>
<keyword evidence="8" id="KW-1185">Reference proteome</keyword>
<dbReference type="Gene3D" id="1.10.10.10">
    <property type="entry name" value="Winged helix-like DNA-binding domain superfamily/Winged helix DNA-binding domain"/>
    <property type="match status" value="1"/>
</dbReference>
<keyword evidence="3 5" id="KW-0067">ATP-binding</keyword>
<dbReference type="InterPro" id="IPR004143">
    <property type="entry name" value="BPL_LPL_catalytic"/>
</dbReference>
<dbReference type="Pfam" id="PF02237">
    <property type="entry name" value="BPL_C"/>
    <property type="match status" value="1"/>
</dbReference>
<dbReference type="InterPro" id="IPR030855">
    <property type="entry name" value="Bifunct_BirA"/>
</dbReference>
<dbReference type="Pfam" id="PF08279">
    <property type="entry name" value="HTH_11"/>
    <property type="match status" value="1"/>
</dbReference>
<dbReference type="GO" id="GO:0004077">
    <property type="term" value="F:biotin--[biotin carboxyl-carrier protein] ligase activity"/>
    <property type="evidence" value="ECO:0007669"/>
    <property type="project" value="UniProtKB-UniRule"/>
</dbReference>
<comment type="catalytic activity">
    <reaction evidence="5">
        <text>biotin + L-lysyl-[protein] + ATP = N(6)-biotinyl-L-lysyl-[protein] + AMP + diphosphate + H(+)</text>
        <dbReference type="Rhea" id="RHEA:11756"/>
        <dbReference type="Rhea" id="RHEA-COMP:9752"/>
        <dbReference type="Rhea" id="RHEA-COMP:10505"/>
        <dbReference type="ChEBI" id="CHEBI:15378"/>
        <dbReference type="ChEBI" id="CHEBI:29969"/>
        <dbReference type="ChEBI" id="CHEBI:30616"/>
        <dbReference type="ChEBI" id="CHEBI:33019"/>
        <dbReference type="ChEBI" id="CHEBI:57586"/>
        <dbReference type="ChEBI" id="CHEBI:83144"/>
        <dbReference type="ChEBI" id="CHEBI:456215"/>
        <dbReference type="EC" id="6.3.4.15"/>
    </reaction>
</comment>
<keyword evidence="1 5" id="KW-0436">Ligase</keyword>
<dbReference type="NCBIfam" id="TIGR00121">
    <property type="entry name" value="birA_ligase"/>
    <property type="match status" value="1"/>
</dbReference>
<evidence type="ECO:0000256" key="3">
    <source>
        <dbReference type="ARBA" id="ARBA00022840"/>
    </source>
</evidence>
<sequence>MRRKILKYLKENDGYVSGQELSNQLGVSRTSVWKVIKQLREQGYEIDSVSNKGYALRQSPDILTKEEVELNLNTEFIGKDVKVYESIDSTNKQAKRLAVEDATEGTVVIAEEQTEGKGRRGKSWSSPPKQGLWMTIILKPKIHPSKASMVTLLAGLSVVQAINDCSQNKAQIKWPNDTVINEKKVSGILTEMSSELDLVNYIVVGIGVNVNTQTFDDAIKDTATSLYIEEGKSYERAVIAQKILKKFEQNYILFLKEKNLKLVLDTYEKNCINLSRQVKIIHHNEVEYGKAIGISEEGHLIVLDENGTEKLLNSGEVSIRGINGYV</sequence>
<keyword evidence="5" id="KW-0805">Transcription regulation</keyword>
<dbReference type="InterPro" id="IPR036390">
    <property type="entry name" value="WH_DNA-bd_sf"/>
</dbReference>